<gene>
    <name evidence="2" type="ORF">GCM10011309_15590</name>
</gene>
<dbReference type="RefSeq" id="WP_189583958.1">
    <property type="nucleotide sequence ID" value="NZ_BMYV01000002.1"/>
</dbReference>
<reference evidence="2 3" key="1">
    <citation type="journal article" date="2014" name="Int. J. Syst. Evol. Microbiol.">
        <title>Complete genome sequence of Corynebacterium casei LMG S-19264T (=DSM 44701T), isolated from a smear-ripened cheese.</title>
        <authorList>
            <consortium name="US DOE Joint Genome Institute (JGI-PGF)"/>
            <person name="Walter F."/>
            <person name="Albersmeier A."/>
            <person name="Kalinowski J."/>
            <person name="Ruckert C."/>
        </authorList>
    </citation>
    <scope>NUCLEOTIDE SEQUENCE [LARGE SCALE GENOMIC DNA]</scope>
    <source>
        <strain evidence="2 3">KCTC 23968</strain>
    </source>
</reference>
<dbReference type="AlphaFoldDB" id="A0A918KK35"/>
<evidence type="ECO:0008006" key="4">
    <source>
        <dbReference type="Google" id="ProtNLM"/>
    </source>
</evidence>
<dbReference type="EMBL" id="BMYV01000002">
    <property type="protein sequence ID" value="GGX66854.1"/>
    <property type="molecule type" value="Genomic_DNA"/>
</dbReference>
<name>A0A918KK35_9PROT</name>
<proteinExistence type="predicted"/>
<dbReference type="Proteomes" id="UP000600865">
    <property type="component" value="Unassembled WGS sequence"/>
</dbReference>
<feature type="chain" id="PRO_5037688086" description="LTD domain-containing protein" evidence="1">
    <location>
        <begin position="24"/>
        <end position="421"/>
    </location>
</feature>
<evidence type="ECO:0000313" key="3">
    <source>
        <dbReference type="Proteomes" id="UP000600865"/>
    </source>
</evidence>
<evidence type="ECO:0000313" key="2">
    <source>
        <dbReference type="EMBL" id="GGX66854.1"/>
    </source>
</evidence>
<comment type="caution">
    <text evidence="2">The sequence shown here is derived from an EMBL/GenBank/DDBJ whole genome shotgun (WGS) entry which is preliminary data.</text>
</comment>
<evidence type="ECO:0000256" key="1">
    <source>
        <dbReference type="SAM" id="SignalP"/>
    </source>
</evidence>
<organism evidence="2 3">
    <name type="scientific">Litorimonas cladophorae</name>
    <dbReference type="NCBI Taxonomy" id="1220491"/>
    <lineage>
        <taxon>Bacteria</taxon>
        <taxon>Pseudomonadati</taxon>
        <taxon>Pseudomonadota</taxon>
        <taxon>Alphaproteobacteria</taxon>
        <taxon>Maricaulales</taxon>
        <taxon>Robiginitomaculaceae</taxon>
    </lineage>
</organism>
<accession>A0A918KK35</accession>
<keyword evidence="1" id="KW-0732">Signal</keyword>
<protein>
    <recommendedName>
        <fullName evidence="4">LTD domain-containing protein</fullName>
    </recommendedName>
</protein>
<sequence>MELVRKSLRYIALWFCFSGTALAQGIIVNEASNGTSGSKEFIELMVVGSSVNPTGLVDLHDWIIDDNNGEWEGSVSGVGIAPGYARFDTITDSANCSALGLLSPGSIVVVYNANDPNTNLPPDDSTDANGDGVYVLQGQGSCIKTCSGPPTSSNSGYSSCAIAATPSYAPLLMRNGGDVAQARDPSAALYHGFTYGDIGLPYPAGSFKVGTGSGSQSTFLFSCGSWYDGTNFSKSAAATDTPGAVNDAENAVFRSRVQAGTFNYSNLADPLNCLSATDPVTASKSVALWDGVGGGTYFLPGNDVVYSILLTNTGLLATDTDTIFLVDNMPDEVTFYNGDIDLVGVPSQPVVGIDTGSGLTLTYPADVGYASTPPADFSDCTYSPTAGYDPNVKFICLNPKGQMAFGDPDPTFEIKFRARIK</sequence>
<keyword evidence="3" id="KW-1185">Reference proteome</keyword>
<feature type="signal peptide" evidence="1">
    <location>
        <begin position="1"/>
        <end position="23"/>
    </location>
</feature>